<comment type="similarity">
    <text evidence="1 6">Belongs to the aldehyde dehydrogenase family.</text>
</comment>
<dbReference type="Gene3D" id="3.40.309.10">
    <property type="entry name" value="Aldehyde Dehydrogenase, Chain A, domain 2"/>
    <property type="match status" value="1"/>
</dbReference>
<evidence type="ECO:0000256" key="1">
    <source>
        <dbReference type="ARBA" id="ARBA00009986"/>
    </source>
</evidence>
<dbReference type="InterPro" id="IPR016163">
    <property type="entry name" value="Ald_DH_C"/>
</dbReference>
<reference evidence="8 9" key="1">
    <citation type="journal article" date="2024" name="IMA Fungus">
        <title>IMA Genome - F19 : A genome assembly and annotation guide to empower mycologists, including annotated draft genome sequences of Ceratocystis pirilliformis, Diaporthe australafricana, Fusarium ophioides, Paecilomyces lecythidis, and Sporothrix stenoceras.</title>
        <authorList>
            <person name="Aylward J."/>
            <person name="Wilson A.M."/>
            <person name="Visagie C.M."/>
            <person name="Spraker J."/>
            <person name="Barnes I."/>
            <person name="Buitendag C."/>
            <person name="Ceriani C."/>
            <person name="Del Mar Angel L."/>
            <person name="du Plessis D."/>
            <person name="Fuchs T."/>
            <person name="Gasser K."/>
            <person name="Kramer D."/>
            <person name="Li W."/>
            <person name="Munsamy K."/>
            <person name="Piso A."/>
            <person name="Price J.L."/>
            <person name="Sonnekus B."/>
            <person name="Thomas C."/>
            <person name="van der Nest A."/>
            <person name="van Dijk A."/>
            <person name="van Heerden A."/>
            <person name="van Vuuren N."/>
            <person name="Yilmaz N."/>
            <person name="Duong T.A."/>
            <person name="van der Merwe N.A."/>
            <person name="Wingfield M.J."/>
            <person name="Wingfield B.D."/>
        </authorList>
    </citation>
    <scope>NUCLEOTIDE SEQUENCE [LARGE SCALE GENOMIC DNA]</scope>
    <source>
        <strain evidence="8 9">CMW 5346</strain>
    </source>
</reference>
<dbReference type="InterPro" id="IPR016160">
    <property type="entry name" value="Ald_DH_CS_CYS"/>
</dbReference>
<dbReference type="EMBL" id="JAWCUI010000137">
    <property type="protein sequence ID" value="KAL1887193.1"/>
    <property type="molecule type" value="Genomic_DNA"/>
</dbReference>
<feature type="domain" description="Aldehyde dehydrogenase" evidence="7">
    <location>
        <begin position="1"/>
        <end position="316"/>
    </location>
</feature>
<gene>
    <name evidence="8" type="ORF">Sste5346_010368</name>
</gene>
<comment type="caution">
    <text evidence="8">The sequence shown here is derived from an EMBL/GenBank/DDBJ whole genome shotgun (WGS) entry which is preliminary data.</text>
</comment>
<dbReference type="Gene3D" id="3.40.605.10">
    <property type="entry name" value="Aldehyde Dehydrogenase, Chain A, domain 1"/>
    <property type="match status" value="1"/>
</dbReference>
<dbReference type="InterPro" id="IPR016162">
    <property type="entry name" value="Ald_DH_N"/>
</dbReference>
<proteinExistence type="inferred from homology"/>
<name>A0ABR3YGA2_9PEZI</name>
<sequence length="335" mass="36042">MAILKIAPALMAGCSVILKPSPFTPYCALKIGEIASTVFPTGAVQVLSGDDKLGPWITKHPGISKISFTGSTATGKKVMEAASDTLKRVNLELGGNDAAIVTENFDVAEAANMAATASFAHSGQICMATKRIYVHDSIYDEFMRHFVAIVKTYKPGEGFCSPIQNKMQYDIVRAIYKDCADNNYEFAVGNGDVPEYEDGSDAGYFVSPAVVANPPERSRIVQEEPFGPIVPVLRWKSDSELIQRVNDTPTGLGATVYCRDQTRAWAIASSLETGSVWVNAGLKLHPEALFGAHKQSGIGGELGPLGLGYYTNSRTVTYWKDAETTAPKGDRGLFA</sequence>
<dbReference type="Pfam" id="PF00171">
    <property type="entry name" value="Aldedh"/>
    <property type="match status" value="1"/>
</dbReference>
<comment type="catalytic activity">
    <reaction evidence="4">
        <text>an aldehyde + NAD(+) + H2O = a carboxylate + NADH + 2 H(+)</text>
        <dbReference type="Rhea" id="RHEA:16185"/>
        <dbReference type="ChEBI" id="CHEBI:15377"/>
        <dbReference type="ChEBI" id="CHEBI:15378"/>
        <dbReference type="ChEBI" id="CHEBI:17478"/>
        <dbReference type="ChEBI" id="CHEBI:29067"/>
        <dbReference type="ChEBI" id="CHEBI:57540"/>
        <dbReference type="ChEBI" id="CHEBI:57945"/>
        <dbReference type="EC" id="1.2.1.3"/>
    </reaction>
</comment>
<evidence type="ECO:0000259" key="7">
    <source>
        <dbReference type="Pfam" id="PF00171"/>
    </source>
</evidence>
<evidence type="ECO:0000256" key="6">
    <source>
        <dbReference type="RuleBase" id="RU003345"/>
    </source>
</evidence>
<keyword evidence="9" id="KW-1185">Reference proteome</keyword>
<protein>
    <recommendedName>
        <fullName evidence="3">aldehyde dehydrogenase (NAD(+))</fullName>
        <ecNumber evidence="3">1.2.1.3</ecNumber>
    </recommendedName>
</protein>
<accession>A0ABR3YGA2</accession>
<dbReference type="InterPro" id="IPR029510">
    <property type="entry name" value="Ald_DH_CS_GLU"/>
</dbReference>
<evidence type="ECO:0000256" key="2">
    <source>
        <dbReference type="ARBA" id="ARBA00023002"/>
    </source>
</evidence>
<evidence type="ECO:0000313" key="9">
    <source>
        <dbReference type="Proteomes" id="UP001583186"/>
    </source>
</evidence>
<dbReference type="InterPro" id="IPR016161">
    <property type="entry name" value="Ald_DH/histidinol_DH"/>
</dbReference>
<evidence type="ECO:0000256" key="5">
    <source>
        <dbReference type="PROSITE-ProRule" id="PRU10007"/>
    </source>
</evidence>
<dbReference type="PROSITE" id="PS00070">
    <property type="entry name" value="ALDEHYDE_DEHYDR_CYS"/>
    <property type="match status" value="1"/>
</dbReference>
<dbReference type="InterPro" id="IPR015590">
    <property type="entry name" value="Aldehyde_DH_dom"/>
</dbReference>
<evidence type="ECO:0000313" key="8">
    <source>
        <dbReference type="EMBL" id="KAL1887193.1"/>
    </source>
</evidence>
<feature type="active site" evidence="5">
    <location>
        <position position="92"/>
    </location>
</feature>
<organism evidence="8 9">
    <name type="scientific">Sporothrix stenoceras</name>
    <dbReference type="NCBI Taxonomy" id="5173"/>
    <lineage>
        <taxon>Eukaryota</taxon>
        <taxon>Fungi</taxon>
        <taxon>Dikarya</taxon>
        <taxon>Ascomycota</taxon>
        <taxon>Pezizomycotina</taxon>
        <taxon>Sordariomycetes</taxon>
        <taxon>Sordariomycetidae</taxon>
        <taxon>Ophiostomatales</taxon>
        <taxon>Ophiostomataceae</taxon>
        <taxon>Sporothrix</taxon>
    </lineage>
</organism>
<evidence type="ECO:0000256" key="4">
    <source>
        <dbReference type="ARBA" id="ARBA00049194"/>
    </source>
</evidence>
<keyword evidence="2 6" id="KW-0560">Oxidoreductase</keyword>
<dbReference type="PROSITE" id="PS00687">
    <property type="entry name" value="ALDEHYDE_DEHYDR_GLU"/>
    <property type="match status" value="1"/>
</dbReference>
<evidence type="ECO:0000256" key="3">
    <source>
        <dbReference type="ARBA" id="ARBA00024226"/>
    </source>
</evidence>
<dbReference type="EC" id="1.2.1.3" evidence="3"/>
<dbReference type="SUPFAM" id="SSF53720">
    <property type="entry name" value="ALDH-like"/>
    <property type="match status" value="1"/>
</dbReference>
<dbReference type="PANTHER" id="PTHR11699">
    <property type="entry name" value="ALDEHYDE DEHYDROGENASE-RELATED"/>
    <property type="match status" value="1"/>
</dbReference>
<dbReference type="Proteomes" id="UP001583186">
    <property type="component" value="Unassembled WGS sequence"/>
</dbReference>